<dbReference type="InterPro" id="IPR050173">
    <property type="entry name" value="ABC_transporter_C-like"/>
</dbReference>
<evidence type="ECO:0000259" key="11">
    <source>
        <dbReference type="PROSITE" id="PS50929"/>
    </source>
</evidence>
<feature type="domain" description="ABC transmembrane type-1" evidence="11">
    <location>
        <begin position="815"/>
        <end position="1055"/>
    </location>
</feature>
<dbReference type="PROSITE" id="PS50929">
    <property type="entry name" value="ABC_TM1F"/>
    <property type="match status" value="2"/>
</dbReference>
<feature type="transmembrane region" description="Helical" evidence="9">
    <location>
        <begin position="815"/>
        <end position="841"/>
    </location>
</feature>
<dbReference type="InterPro" id="IPR044746">
    <property type="entry name" value="ABCC_6TM_D1"/>
</dbReference>
<proteinExistence type="evidence at transcript level"/>
<evidence type="ECO:0000256" key="9">
    <source>
        <dbReference type="SAM" id="Phobius"/>
    </source>
</evidence>
<evidence type="ECO:0000256" key="4">
    <source>
        <dbReference type="ARBA" id="ARBA00022692"/>
    </source>
</evidence>
<feature type="transmembrane region" description="Helical" evidence="9">
    <location>
        <begin position="910"/>
        <end position="928"/>
    </location>
</feature>
<evidence type="ECO:0000256" key="2">
    <source>
        <dbReference type="ARBA" id="ARBA00009726"/>
    </source>
</evidence>
<evidence type="ECO:0000256" key="3">
    <source>
        <dbReference type="ARBA" id="ARBA00022448"/>
    </source>
</evidence>
<dbReference type="InterPro" id="IPR027417">
    <property type="entry name" value="P-loop_NTPase"/>
</dbReference>
<dbReference type="SMART" id="SM00382">
    <property type="entry name" value="AAA"/>
    <property type="match status" value="1"/>
</dbReference>
<evidence type="ECO:0000256" key="8">
    <source>
        <dbReference type="ARBA" id="ARBA00023136"/>
    </source>
</evidence>
<dbReference type="CDD" id="cd18580">
    <property type="entry name" value="ABC_6TM_ABCC_D2"/>
    <property type="match status" value="1"/>
</dbReference>
<dbReference type="AlphaFoldDB" id="R4WR65"/>
<dbReference type="InterPro" id="IPR044726">
    <property type="entry name" value="ABCC_6TM_D2"/>
</dbReference>
<dbReference type="GO" id="GO:0016020">
    <property type="term" value="C:membrane"/>
    <property type="evidence" value="ECO:0007669"/>
    <property type="project" value="UniProtKB-SubCell"/>
</dbReference>
<dbReference type="SUPFAM" id="SSF52540">
    <property type="entry name" value="P-loop containing nucleoside triphosphate hydrolases"/>
    <property type="match status" value="2"/>
</dbReference>
<accession>R4WR65</accession>
<name>R4WR65_RIPPE</name>
<keyword evidence="8 9" id="KW-0472">Membrane</keyword>
<reference evidence="12" key="1">
    <citation type="journal article" date="2013" name="PLoS ONE">
        <title>Gene expression in gut symbiotic organ of stinkbug affected by extracellular bacterial symbiont.</title>
        <authorList>
            <person name="Futahashi R."/>
            <person name="Tanaka K."/>
            <person name="Tanahashi M."/>
            <person name="Nikoh N."/>
            <person name="Kikuchi Y."/>
            <person name="Lee B.L."/>
            <person name="Fukatsu T."/>
        </authorList>
    </citation>
    <scope>NUCLEOTIDE SEQUENCE</scope>
    <source>
        <tissue evidence="12">Midgut</tissue>
    </source>
</reference>
<evidence type="ECO:0000256" key="1">
    <source>
        <dbReference type="ARBA" id="ARBA00004141"/>
    </source>
</evidence>
<dbReference type="InterPro" id="IPR017871">
    <property type="entry name" value="ABC_transporter-like_CS"/>
</dbReference>
<dbReference type="PANTHER" id="PTHR24223">
    <property type="entry name" value="ATP-BINDING CASSETTE SUB-FAMILY C"/>
    <property type="match status" value="1"/>
</dbReference>
<protein>
    <submittedName>
        <fullName evidence="12">ATP-dependent bile acid permease</fullName>
    </submittedName>
</protein>
<dbReference type="Gene3D" id="1.20.1560.10">
    <property type="entry name" value="ABC transporter type 1, transmembrane domain"/>
    <property type="match status" value="2"/>
</dbReference>
<feature type="transmembrane region" description="Helical" evidence="9">
    <location>
        <begin position="695"/>
        <end position="715"/>
    </location>
</feature>
<feature type="transmembrane region" description="Helical" evidence="9">
    <location>
        <begin position="240"/>
        <end position="260"/>
    </location>
</feature>
<evidence type="ECO:0000313" key="12">
    <source>
        <dbReference type="EMBL" id="BAN21406.1"/>
    </source>
</evidence>
<feature type="transmembrane region" description="Helical" evidence="9">
    <location>
        <begin position="209"/>
        <end position="234"/>
    </location>
</feature>
<feature type="transmembrane region" description="Helical" evidence="9">
    <location>
        <begin position="135"/>
        <end position="153"/>
    </location>
</feature>
<dbReference type="InterPro" id="IPR003439">
    <property type="entry name" value="ABC_transporter-like_ATP-bd"/>
</dbReference>
<evidence type="ECO:0000256" key="5">
    <source>
        <dbReference type="ARBA" id="ARBA00022741"/>
    </source>
</evidence>
<dbReference type="FunFam" id="1.20.1560.10:FF:000014">
    <property type="entry name" value="Multidrug resistance-associated protein member 4"/>
    <property type="match status" value="1"/>
</dbReference>
<comment type="similarity">
    <text evidence="2">Belongs to the ABC transporter superfamily. ABCC family. Conjugate transporter (TC 3.A.1.208) subfamily.</text>
</comment>
<feature type="domain" description="ABC transmembrane type-1" evidence="11">
    <location>
        <begin position="98"/>
        <end position="367"/>
    </location>
</feature>
<dbReference type="Pfam" id="PF00664">
    <property type="entry name" value="ABC_membrane"/>
    <property type="match status" value="2"/>
</dbReference>
<dbReference type="GO" id="GO:0016887">
    <property type="term" value="F:ATP hydrolysis activity"/>
    <property type="evidence" value="ECO:0007669"/>
    <property type="project" value="InterPro"/>
</dbReference>
<dbReference type="InterPro" id="IPR011527">
    <property type="entry name" value="ABC1_TM_dom"/>
</dbReference>
<dbReference type="PANTHER" id="PTHR24223:SF456">
    <property type="entry name" value="MULTIDRUG RESISTANCE-ASSOCIATED PROTEIN LETHAL(2)03659"/>
    <property type="match status" value="1"/>
</dbReference>
<feature type="transmembrane region" description="Helical" evidence="9">
    <location>
        <begin position="998"/>
        <end position="1020"/>
    </location>
</feature>
<sequence>MEAKSIQTEKSIHPKEHASFFSSLTFLWMLPIFKKTSNYFESLESVYEPLKEDSSKLLGDEIEKQWNNEIEKSRQRNKKPNLIKVFFKLHFKALILSGLMIFTVEFVFRLLTPVCLIVFISYFNDKTRKDVSKEMFYASTAGLILAPFLTVFINHAYHLLAFHVGMKSRIAISSLMYRKVLKVKKSTLNEISTGHIINLFSNDAGRFDYIFSFFFDIWIGPIQILIIAYCLWMIIGVACFVGIFVIILSIPLTVCLGKVISVLRLHTASRTDDRVRIMSEITQGIQIIKMYVWEKPFGKLVEMIRRKELNIIKKLSYIRGILSSLPMFHTRFAVFITLITYVVLGNTVTASKAFVLTAFFNVLQLSVADYFPLGASQISEFLISLKRIENFLLVESNDVPTEKGPESNSEVSVMLSNVYAKWSNEGTQILSNISLEVNQRELVAIIGSVGSGKSSLLSTILKELIIHSGTLQVSGKVSYASQEPWLFPASIKENIIFGEEYNEGRFKKVVKACALDKDLDSFVYRERTIVGERGVTLSGGQKARISLARALYKDADIYLLDDPLSAVDATVQKHLFEECIKGALREKIVILITHQVQYLKDVKKIVAMENGSIQFIGNYDDLLESGIDFSTYFREKCATDPIGESISSNQNFKKVGEPEKVEENEDEELIEVEMIHKSNKTLNTFWTYLKKGGNFCVLGTLIIVFISAQAVASGGDYWTSYWVVYLFLFTVKSKFHFYFLINFFKHNNKLLGIVTKIISEYPEIYYTCSLLKCSLMFILFPRVNLEDHVYMDNNTQISSSIFDIVNKYPSREICLYIFTALILANIILSILRSTFFFSVCIRISQRLHNEMFTAVSRSPLRFFNENHSGRIINRFSKDIGNIDEVLPNSLISCLQIILSAVGVFSVVPLANVWLLVPTFAMLCIFYLFRKFYLASSCLIKRIEGTARSPVYTHLNSSLQGLTTVHALQAQTSLTHEFDKHQDKHTATWYTFIAAGRAIALWLDIVCAIYNALVTISFISFKFSPFGGNVGLAITQTTALTSSLQWGMRQSAEVENHMTSVERLLEYTKLEEEKPIESSPENKPHDQWPFKGKISFRKVFLRYSPRSPWVLHDLSFTILPGQKVGVVGRTGAGKSSIIAALFRLFEVKGQIEVDEIDTSSIGLWDLRTKISVIPQDPVLFTGTLRYNLDPFDKVSDDILWQALEKVNLVFINIVCFGRFCYKFSCIFTFILKDSNFI</sequence>
<dbReference type="GO" id="GO:0005524">
    <property type="term" value="F:ATP binding"/>
    <property type="evidence" value="ECO:0007669"/>
    <property type="project" value="UniProtKB-KW"/>
</dbReference>
<dbReference type="GO" id="GO:0140359">
    <property type="term" value="F:ABC-type transporter activity"/>
    <property type="evidence" value="ECO:0007669"/>
    <property type="project" value="InterPro"/>
</dbReference>
<dbReference type="PROSITE" id="PS00211">
    <property type="entry name" value="ABC_TRANSPORTER_1"/>
    <property type="match status" value="1"/>
</dbReference>
<keyword evidence="3" id="KW-0813">Transport</keyword>
<organism evidence="12">
    <name type="scientific">Riptortus pedestris</name>
    <name type="common">Bean bug</name>
    <dbReference type="NCBI Taxonomy" id="329032"/>
    <lineage>
        <taxon>Eukaryota</taxon>
        <taxon>Metazoa</taxon>
        <taxon>Ecdysozoa</taxon>
        <taxon>Arthropoda</taxon>
        <taxon>Hexapoda</taxon>
        <taxon>Insecta</taxon>
        <taxon>Pterygota</taxon>
        <taxon>Neoptera</taxon>
        <taxon>Paraneoptera</taxon>
        <taxon>Hemiptera</taxon>
        <taxon>Heteroptera</taxon>
        <taxon>Panheteroptera</taxon>
        <taxon>Pentatomomorpha</taxon>
        <taxon>Coreoidea</taxon>
        <taxon>Alydidae</taxon>
        <taxon>Riptortus</taxon>
    </lineage>
</organism>
<dbReference type="Pfam" id="PF00005">
    <property type="entry name" value="ABC_tran"/>
    <property type="match status" value="2"/>
</dbReference>
<dbReference type="InterPro" id="IPR003593">
    <property type="entry name" value="AAA+_ATPase"/>
</dbReference>
<keyword evidence="7 9" id="KW-1133">Transmembrane helix</keyword>
<evidence type="ECO:0000256" key="6">
    <source>
        <dbReference type="ARBA" id="ARBA00022840"/>
    </source>
</evidence>
<feature type="transmembrane region" description="Helical" evidence="9">
    <location>
        <begin position="106"/>
        <end position="123"/>
    </location>
</feature>
<dbReference type="CDD" id="cd03250">
    <property type="entry name" value="ABCC_MRP_domain1"/>
    <property type="match status" value="1"/>
</dbReference>
<comment type="subcellular location">
    <subcellularLocation>
        <location evidence="1">Membrane</location>
        <topology evidence="1">Multi-pass membrane protein</topology>
    </subcellularLocation>
</comment>
<dbReference type="EMBL" id="AK418191">
    <property type="protein sequence ID" value="BAN21406.1"/>
    <property type="molecule type" value="mRNA"/>
</dbReference>
<feature type="domain" description="ABC transporter" evidence="10">
    <location>
        <begin position="413"/>
        <end position="635"/>
    </location>
</feature>
<keyword evidence="5" id="KW-0547">Nucleotide-binding</keyword>
<dbReference type="InterPro" id="IPR036640">
    <property type="entry name" value="ABC1_TM_sf"/>
</dbReference>
<keyword evidence="6" id="KW-0067">ATP-binding</keyword>
<dbReference type="FunFam" id="3.40.50.300:FF:001726">
    <property type="entry name" value="Multidrug resistance-associated protein 4"/>
    <property type="match status" value="1"/>
</dbReference>
<keyword evidence="4 9" id="KW-0812">Transmembrane</keyword>
<dbReference type="PROSITE" id="PS50893">
    <property type="entry name" value="ABC_TRANSPORTER_2"/>
    <property type="match status" value="1"/>
</dbReference>
<dbReference type="FunFam" id="1.20.1560.10:FF:000026">
    <property type="entry name" value="Multidrug resistance-associated protein lethal(2)03659"/>
    <property type="match status" value="1"/>
</dbReference>
<dbReference type="CDD" id="cd18579">
    <property type="entry name" value="ABC_6TM_ABCC_D1"/>
    <property type="match status" value="1"/>
</dbReference>
<dbReference type="Gene3D" id="3.40.50.300">
    <property type="entry name" value="P-loop containing nucleotide triphosphate hydrolases"/>
    <property type="match status" value="2"/>
</dbReference>
<feature type="transmembrane region" description="Helical" evidence="9">
    <location>
        <begin position="721"/>
        <end position="744"/>
    </location>
</feature>
<evidence type="ECO:0000256" key="7">
    <source>
        <dbReference type="ARBA" id="ARBA00022989"/>
    </source>
</evidence>
<dbReference type="SUPFAM" id="SSF90123">
    <property type="entry name" value="ABC transporter transmembrane region"/>
    <property type="match status" value="2"/>
</dbReference>
<evidence type="ECO:0000259" key="10">
    <source>
        <dbReference type="PROSITE" id="PS50893"/>
    </source>
</evidence>